<feature type="region of interest" description="Disordered" evidence="1">
    <location>
        <begin position="150"/>
        <end position="175"/>
    </location>
</feature>
<dbReference type="AlphaFoldDB" id="A0A4P7NJ24"/>
<organism evidence="2 3">
    <name type="scientific">Pyricularia oryzae</name>
    <name type="common">Rice blast fungus</name>
    <name type="synonym">Magnaporthe oryzae</name>
    <dbReference type="NCBI Taxonomy" id="318829"/>
    <lineage>
        <taxon>Eukaryota</taxon>
        <taxon>Fungi</taxon>
        <taxon>Dikarya</taxon>
        <taxon>Ascomycota</taxon>
        <taxon>Pezizomycotina</taxon>
        <taxon>Sordariomycetes</taxon>
        <taxon>Sordariomycetidae</taxon>
        <taxon>Magnaporthales</taxon>
        <taxon>Pyriculariaceae</taxon>
        <taxon>Pyricularia</taxon>
    </lineage>
</organism>
<evidence type="ECO:0000313" key="3">
    <source>
        <dbReference type="Proteomes" id="UP000294847"/>
    </source>
</evidence>
<evidence type="ECO:0000256" key="1">
    <source>
        <dbReference type="SAM" id="MobiDB-lite"/>
    </source>
</evidence>
<feature type="region of interest" description="Disordered" evidence="1">
    <location>
        <begin position="54"/>
        <end position="77"/>
    </location>
</feature>
<accession>A0A4P7NJ24</accession>
<protein>
    <submittedName>
        <fullName evidence="2">Uncharacterized protein</fullName>
    </submittedName>
</protein>
<dbReference type="Proteomes" id="UP000294847">
    <property type="component" value="Chromosome 5"/>
</dbReference>
<reference evidence="2 3" key="1">
    <citation type="journal article" date="2019" name="Mol. Biol. Evol.">
        <title>Blast fungal genomes show frequent chromosomal changes, gene gains and losses, and effector gene turnover.</title>
        <authorList>
            <person name="Gomez Luciano L.B."/>
            <person name="Jason Tsai I."/>
            <person name="Chuma I."/>
            <person name="Tosa Y."/>
            <person name="Chen Y.H."/>
            <person name="Li J.Y."/>
            <person name="Li M.Y."/>
            <person name="Jade Lu M.Y."/>
            <person name="Nakayashiki H."/>
            <person name="Li W.H."/>
        </authorList>
    </citation>
    <scope>NUCLEOTIDE SEQUENCE [LARGE SCALE GENOMIC DNA]</scope>
    <source>
        <strain evidence="2">MZ5-1-6</strain>
    </source>
</reference>
<name>A0A4P7NJ24_PYROR</name>
<proteinExistence type="predicted"/>
<gene>
    <name evidence="2" type="ORF">PoMZ_10839</name>
</gene>
<evidence type="ECO:0000313" key="2">
    <source>
        <dbReference type="EMBL" id="QBZ61966.1"/>
    </source>
</evidence>
<sequence>MHTCERLQLRRSQLPRNESWVVEPLVLPKYSDSQYRRWIEIERLNLIPRHLVQQPAPTPTASSTSHKDFPRYGSRRRWRSPREVGIRKLSLGAISTLSQRATVRISGTGSSSSSSSRIQDRRNGFVTAALHVCCLGKEYEGWEDYSGRAANDTQNSCTDRPAADKNTHSFTLHIS</sequence>
<dbReference type="EMBL" id="CP034208">
    <property type="protein sequence ID" value="QBZ61966.1"/>
    <property type="molecule type" value="Genomic_DNA"/>
</dbReference>